<dbReference type="Ensembl" id="ENSSRHT00000041722.1">
    <property type="protein sequence ID" value="ENSSRHP00000040561.1"/>
    <property type="gene ID" value="ENSSRHG00000020636.1"/>
</dbReference>
<reference evidence="6" key="1">
    <citation type="submission" date="2025-08" db="UniProtKB">
        <authorList>
            <consortium name="Ensembl"/>
        </authorList>
    </citation>
    <scope>IDENTIFICATION</scope>
</reference>
<evidence type="ECO:0000259" key="5">
    <source>
        <dbReference type="PROSITE" id="PS51720"/>
    </source>
</evidence>
<dbReference type="GO" id="GO:0005525">
    <property type="term" value="F:GTP binding"/>
    <property type="evidence" value="ECO:0007669"/>
    <property type="project" value="UniProtKB-KW"/>
</dbReference>
<dbReference type="InterPro" id="IPR045058">
    <property type="entry name" value="GIMA/IAN/Toc"/>
</dbReference>
<proteinExistence type="inferred from homology"/>
<feature type="coiled-coil region" evidence="4">
    <location>
        <begin position="214"/>
        <end position="245"/>
    </location>
</feature>
<organism evidence="6 7">
    <name type="scientific">Sinocyclocheilus rhinocerous</name>
    <dbReference type="NCBI Taxonomy" id="307959"/>
    <lineage>
        <taxon>Eukaryota</taxon>
        <taxon>Metazoa</taxon>
        <taxon>Chordata</taxon>
        <taxon>Craniata</taxon>
        <taxon>Vertebrata</taxon>
        <taxon>Euteleostomi</taxon>
        <taxon>Actinopterygii</taxon>
        <taxon>Neopterygii</taxon>
        <taxon>Teleostei</taxon>
        <taxon>Ostariophysi</taxon>
        <taxon>Cypriniformes</taxon>
        <taxon>Cyprinidae</taxon>
        <taxon>Cyprininae</taxon>
        <taxon>Sinocyclocheilus</taxon>
    </lineage>
</organism>
<dbReference type="SUPFAM" id="SSF52540">
    <property type="entry name" value="P-loop containing nucleoside triphosphate hydrolases"/>
    <property type="match status" value="2"/>
</dbReference>
<reference evidence="6" key="2">
    <citation type="submission" date="2025-09" db="UniProtKB">
        <authorList>
            <consortium name="Ensembl"/>
        </authorList>
    </citation>
    <scope>IDENTIFICATION</scope>
</reference>
<evidence type="ECO:0000313" key="6">
    <source>
        <dbReference type="Ensembl" id="ENSSRHP00000040561.1"/>
    </source>
</evidence>
<sequence>MMETGEDSDRHYNCPALPEIKAIIIGSKAEYKRSAADTIFGHNDCKVRKEIVKSEMKQRTNQNRSVTLVMTPGWWRSVTLAESAKYLKMEIMHSLRLCSSPHAFLLVINLHKPFTVMHLKSVVEHMEIFGEQIWNHTIVLLMYDNTDQRHADSKQLIERAGKELDIVIKKCGNRVHVFNYTDSKGINVEKLFREIENLVAQHEGQSFKIDSKLFEDMEEKRRNVKKQAEERSIQIKTKMQNLKEHLTEKFFPELRIVLMGGNIVGKTSVVNTILKIKQEKSVTRKCVMSEGEADKRKAILIDTPGWWPYASVKETSESVKQEIMSSVTMCSQGPHAVLLVLQSGVAFTEAQRRSVKEHMELLGRNVWKYCIVVFTRGDWTVTPTIEEHIESEEENLQWLINKCGNRYHVINYMEQDDREQVRELMEKVEMMARGNTDLLTPLDVVMEETDSGWGSKSDQDKLERGSFHLDPPYMHDYITKWLENTEIVTNYRSDLSEGISEDGTKNHDH</sequence>
<dbReference type="InterPro" id="IPR027417">
    <property type="entry name" value="P-loop_NTPase"/>
</dbReference>
<gene>
    <name evidence="6" type="primary">LOC107738243</name>
</gene>
<dbReference type="GeneID" id="107738243"/>
<evidence type="ECO:0000256" key="1">
    <source>
        <dbReference type="ARBA" id="ARBA00008535"/>
    </source>
</evidence>
<keyword evidence="4" id="KW-0175">Coiled coil</keyword>
<evidence type="ECO:0000256" key="4">
    <source>
        <dbReference type="SAM" id="Coils"/>
    </source>
</evidence>
<dbReference type="AlphaFoldDB" id="A0A673IL15"/>
<accession>A0A673IL15</accession>
<evidence type="ECO:0000256" key="3">
    <source>
        <dbReference type="ARBA" id="ARBA00023134"/>
    </source>
</evidence>
<dbReference type="FunFam" id="3.40.50.300:FF:001809">
    <property type="entry name" value="Si:ch1073-365p7.2"/>
    <property type="match status" value="1"/>
</dbReference>
<dbReference type="PROSITE" id="PS51720">
    <property type="entry name" value="G_AIG1"/>
    <property type="match status" value="1"/>
</dbReference>
<name>A0A673IL15_9TELE</name>
<dbReference type="OrthoDB" id="9982588at2759"/>
<dbReference type="KEGG" id="srx:107738243"/>
<dbReference type="RefSeq" id="XP_016405449.1">
    <property type="nucleotide sequence ID" value="XM_016549963.1"/>
</dbReference>
<keyword evidence="3" id="KW-0342">GTP-binding</keyword>
<dbReference type="InterPro" id="IPR006703">
    <property type="entry name" value="G_AIG1"/>
</dbReference>
<dbReference type="Gene3D" id="3.40.50.300">
    <property type="entry name" value="P-loop containing nucleotide triphosphate hydrolases"/>
    <property type="match status" value="2"/>
</dbReference>
<keyword evidence="2" id="KW-0547">Nucleotide-binding</keyword>
<comment type="similarity">
    <text evidence="1">Belongs to the TRAFAC class TrmE-Era-EngA-EngB-Septin-like GTPase superfamily. AIG1/Toc34/Toc159-like paraseptin GTPase family. IAN subfamily.</text>
</comment>
<protein>
    <submittedName>
        <fullName evidence="6">Uncharacterized LOC107738243</fullName>
    </submittedName>
</protein>
<feature type="domain" description="AIG1-type G" evidence="5">
    <location>
        <begin position="251"/>
        <end position="449"/>
    </location>
</feature>
<dbReference type="PANTHER" id="PTHR10903">
    <property type="entry name" value="GTPASE, IMAP FAMILY MEMBER-RELATED"/>
    <property type="match status" value="1"/>
</dbReference>
<dbReference type="PANTHER" id="PTHR10903:SF107">
    <property type="entry name" value="GTPASE IMAP FAMILY MEMBER 4-LIKE-RELATED"/>
    <property type="match status" value="1"/>
</dbReference>
<dbReference type="Proteomes" id="UP000472270">
    <property type="component" value="Unassembled WGS sequence"/>
</dbReference>
<dbReference type="Pfam" id="PF04548">
    <property type="entry name" value="AIG1"/>
    <property type="match status" value="2"/>
</dbReference>
<evidence type="ECO:0000313" key="7">
    <source>
        <dbReference type="Proteomes" id="UP000472270"/>
    </source>
</evidence>
<keyword evidence="7" id="KW-1185">Reference proteome</keyword>
<evidence type="ECO:0000256" key="2">
    <source>
        <dbReference type="ARBA" id="ARBA00022741"/>
    </source>
</evidence>